<dbReference type="PANTHER" id="PTHR11579">
    <property type="entry name" value="PROTEIN-L-ISOASPARTATE O-METHYLTRANSFERASE"/>
    <property type="match status" value="1"/>
</dbReference>
<dbReference type="InterPro" id="IPR000682">
    <property type="entry name" value="PCMT"/>
</dbReference>
<name>A0A1S3JUR5_LINAN</name>
<dbReference type="PANTHER" id="PTHR11579:SF9">
    <property type="entry name" value="PROTEIN-L-ISOASPARTATE O-METHYLTRANSFERASE"/>
    <property type="match status" value="1"/>
</dbReference>
<sequence>MGGAVSAGESNDDLIDNLMEADYIKTPLIEKVFRAVDRADYYLPEHRSNAYKDLAWKHGNLHLSAPCIYSEVMESLDLHPGQSFLNLGSGTGYLSTMAGLILGSYGVNHGIEIHADVVDYAKQKIEQFKEKCTNFDEFDFCEPVFTVGNCLLINSSCPLYDRVYCGAACSPEHETYIKNLIKIGGTLVMPFHDQLLQITRAGERRWESRSVLPVSFATLIQPEREQYANMIDMPEVNPLSLQEACRCGIRRILRSNINILHPNLSTRKRRKPKCPKRPRHHRHVNIVPMSMGMMILGRFDDDDENNESSGPDVWLRRGERSSDEEVVSNGTTDDEQERENETVESGEGECDNGKESKDDEVEEKYDHNEKGDEKEDDAQISEEEMEVELTGRGAGTNGKKSKPKLIKAVNSSRKGHTSSSSSSSSESGVEFPELNPSSLESEHLLSPRPFRMPSDRQRVSTSSDYHSDSEAKLTPDSANIERPEFFKTIEEQDEKMDYGGTENDKCTEDDNEDQDNNSPRMTYKDLMKERVNSLPIPEALKKYVMYYRE</sequence>
<dbReference type="SUPFAM" id="SSF53335">
    <property type="entry name" value="S-adenosyl-L-methionine-dependent methyltransferases"/>
    <property type="match status" value="1"/>
</dbReference>
<keyword evidence="3" id="KW-1185">Reference proteome</keyword>
<dbReference type="GeneID" id="106176142"/>
<feature type="compositionally biased region" description="Basic and acidic residues" evidence="2">
    <location>
        <begin position="465"/>
        <end position="490"/>
    </location>
</feature>
<dbReference type="Proteomes" id="UP000085678">
    <property type="component" value="Unplaced"/>
</dbReference>
<accession>A0A1S3JUR5</accession>
<dbReference type="RefSeq" id="XP_013413841.1">
    <property type="nucleotide sequence ID" value="XM_013558387.1"/>
</dbReference>
<organism evidence="3 4">
    <name type="scientific">Lingula anatina</name>
    <name type="common">Brachiopod</name>
    <name type="synonym">Lingula unguis</name>
    <dbReference type="NCBI Taxonomy" id="7574"/>
    <lineage>
        <taxon>Eukaryota</taxon>
        <taxon>Metazoa</taxon>
        <taxon>Spiralia</taxon>
        <taxon>Lophotrochozoa</taxon>
        <taxon>Brachiopoda</taxon>
        <taxon>Linguliformea</taxon>
        <taxon>Lingulata</taxon>
        <taxon>Lingulida</taxon>
        <taxon>Linguloidea</taxon>
        <taxon>Lingulidae</taxon>
        <taxon>Lingula</taxon>
    </lineage>
</organism>
<evidence type="ECO:0000313" key="4">
    <source>
        <dbReference type="RefSeq" id="XP_013413841.1"/>
    </source>
</evidence>
<comment type="similarity">
    <text evidence="1">Belongs to the methyltransferase superfamily. L-isoaspartyl/D-aspartyl protein methyltransferase family.</text>
</comment>
<feature type="compositionally biased region" description="Basic and acidic residues" evidence="2">
    <location>
        <begin position="314"/>
        <end position="323"/>
    </location>
</feature>
<dbReference type="Gene3D" id="3.40.50.150">
    <property type="entry name" value="Vaccinia Virus protein VP39"/>
    <property type="match status" value="1"/>
</dbReference>
<dbReference type="InterPro" id="IPR029063">
    <property type="entry name" value="SAM-dependent_MTases_sf"/>
</dbReference>
<evidence type="ECO:0000256" key="1">
    <source>
        <dbReference type="ARBA" id="ARBA00005369"/>
    </source>
</evidence>
<dbReference type="AlphaFoldDB" id="A0A1S3JUR5"/>
<dbReference type="GO" id="GO:0005737">
    <property type="term" value="C:cytoplasm"/>
    <property type="evidence" value="ECO:0007669"/>
    <property type="project" value="TreeGrafter"/>
</dbReference>
<evidence type="ECO:0000313" key="3">
    <source>
        <dbReference type="Proteomes" id="UP000085678"/>
    </source>
</evidence>
<dbReference type="InParanoid" id="A0A1S3JUR5"/>
<dbReference type="GO" id="GO:0004719">
    <property type="term" value="F:protein-L-isoaspartate (D-aspartate) O-methyltransferase activity"/>
    <property type="evidence" value="ECO:0007669"/>
    <property type="project" value="InterPro"/>
</dbReference>
<feature type="region of interest" description="Disordered" evidence="2">
    <location>
        <begin position="298"/>
        <end position="521"/>
    </location>
</feature>
<reference evidence="4" key="1">
    <citation type="submission" date="2025-08" db="UniProtKB">
        <authorList>
            <consortium name="RefSeq"/>
        </authorList>
    </citation>
    <scope>IDENTIFICATION</scope>
    <source>
        <tissue evidence="4">Gonads</tissue>
    </source>
</reference>
<proteinExistence type="inferred from homology"/>
<evidence type="ECO:0000256" key="2">
    <source>
        <dbReference type="SAM" id="MobiDB-lite"/>
    </source>
</evidence>
<feature type="compositionally biased region" description="Acidic residues" evidence="2">
    <location>
        <begin position="374"/>
        <end position="387"/>
    </location>
</feature>
<feature type="compositionally biased region" description="Low complexity" evidence="2">
    <location>
        <begin position="417"/>
        <end position="439"/>
    </location>
</feature>
<dbReference type="STRING" id="7574.A0A1S3JUR5"/>
<feature type="compositionally biased region" description="Acidic residues" evidence="2">
    <location>
        <begin position="324"/>
        <end position="350"/>
    </location>
</feature>
<feature type="compositionally biased region" description="Basic and acidic residues" evidence="2">
    <location>
        <begin position="364"/>
        <end position="373"/>
    </location>
</feature>
<protein>
    <submittedName>
        <fullName evidence="4">Protein-L-isoaspartate O-methyltransferase domain-containing protein 1</fullName>
    </submittedName>
</protein>
<gene>
    <name evidence="4" type="primary">LOC106176142</name>
</gene>
<dbReference type="KEGG" id="lak:106176142"/>
<dbReference type="OrthoDB" id="10257972at2759"/>
<dbReference type="Pfam" id="PF01135">
    <property type="entry name" value="PCMT"/>
    <property type="match status" value="1"/>
</dbReference>